<feature type="domain" description="DUF6782" evidence="3">
    <location>
        <begin position="302"/>
        <end position="417"/>
    </location>
</feature>
<gene>
    <name evidence="4" type="ORF">CLV63_101152</name>
</gene>
<feature type="region of interest" description="Disordered" evidence="1">
    <location>
        <begin position="55"/>
        <end position="95"/>
    </location>
</feature>
<organism evidence="4 5">
    <name type="scientific">Murinocardiopsis flavida</name>
    <dbReference type="NCBI Taxonomy" id="645275"/>
    <lineage>
        <taxon>Bacteria</taxon>
        <taxon>Bacillati</taxon>
        <taxon>Actinomycetota</taxon>
        <taxon>Actinomycetes</taxon>
        <taxon>Streptosporangiales</taxon>
        <taxon>Nocardiopsidaceae</taxon>
        <taxon>Murinocardiopsis</taxon>
    </lineage>
</organism>
<feature type="transmembrane region" description="Helical" evidence="2">
    <location>
        <begin position="12"/>
        <end position="31"/>
    </location>
</feature>
<accession>A0A2P8DTX6</accession>
<comment type="caution">
    <text evidence="4">The sequence shown here is derived from an EMBL/GenBank/DDBJ whole genome shotgun (WGS) entry which is preliminary data.</text>
</comment>
<dbReference type="RefSeq" id="WP_106580874.1">
    <property type="nucleotide sequence ID" value="NZ_PYGA01000001.1"/>
</dbReference>
<dbReference type="InterPro" id="IPR046709">
    <property type="entry name" value="DUF6782"/>
</dbReference>
<dbReference type="AlphaFoldDB" id="A0A2P8DTX6"/>
<protein>
    <recommendedName>
        <fullName evidence="3">DUF6782 domain-containing protein</fullName>
    </recommendedName>
</protein>
<dbReference type="Proteomes" id="UP000240542">
    <property type="component" value="Unassembled WGS sequence"/>
</dbReference>
<dbReference type="OrthoDB" id="4571262at2"/>
<dbReference type="EMBL" id="PYGA01000001">
    <property type="protein sequence ID" value="PSL00678.1"/>
    <property type="molecule type" value="Genomic_DNA"/>
</dbReference>
<feature type="compositionally biased region" description="Acidic residues" evidence="1">
    <location>
        <begin position="71"/>
        <end position="83"/>
    </location>
</feature>
<evidence type="ECO:0000259" key="3">
    <source>
        <dbReference type="Pfam" id="PF20573"/>
    </source>
</evidence>
<keyword evidence="2" id="KW-1133">Transmembrane helix</keyword>
<evidence type="ECO:0000256" key="1">
    <source>
        <dbReference type="SAM" id="MobiDB-lite"/>
    </source>
</evidence>
<feature type="compositionally biased region" description="Low complexity" evidence="1">
    <location>
        <begin position="254"/>
        <end position="265"/>
    </location>
</feature>
<evidence type="ECO:0000313" key="4">
    <source>
        <dbReference type="EMBL" id="PSL00678.1"/>
    </source>
</evidence>
<keyword evidence="5" id="KW-1185">Reference proteome</keyword>
<feature type="compositionally biased region" description="Basic and acidic residues" evidence="1">
    <location>
        <begin position="275"/>
        <end position="284"/>
    </location>
</feature>
<reference evidence="4 5" key="1">
    <citation type="submission" date="2018-03" db="EMBL/GenBank/DDBJ databases">
        <title>Genomic Encyclopedia of Archaeal and Bacterial Type Strains, Phase II (KMG-II): from individual species to whole genera.</title>
        <authorList>
            <person name="Goeker M."/>
        </authorList>
    </citation>
    <scope>NUCLEOTIDE SEQUENCE [LARGE SCALE GENOMIC DNA]</scope>
    <source>
        <strain evidence="4 5">DSM 45312</strain>
    </source>
</reference>
<keyword evidence="2" id="KW-0472">Membrane</keyword>
<name>A0A2P8DTX6_9ACTN</name>
<dbReference type="Pfam" id="PF20573">
    <property type="entry name" value="DUF6782"/>
    <property type="match status" value="1"/>
</dbReference>
<proteinExistence type="predicted"/>
<sequence>MPRPPRQDGGAGLIEYGAVIVLVAALFAVAATSSVGQSVTANVSAALTCLVQSSSDCEGEEPGPGAPAEPDTSDDPDTTDDPGEPAPQDPIMSAPEDEPIAESYECGSFQGLCDFGQGAGAEARDLVSDAWDGVQGTGCLVHICSNEEFRGTWAGVGDSARQVVTDPLGAIEQSWNEFTDGPQEDYANGNETRSAGRSVVLGIGSIFGLGPLRLLPEKREVPDRPGHEYLAESQSAARRGDVSSAQRNADLAEEVAQASEEAAAENPKDMGLADQAERDRRDADQAALEVRGAEAVSLMLETEIGRELNGVLNESGTTITFSNDPDLARTAYFQPGDNSIVIGRDLLDDPLGGIHLVHEAAHARRQAENANFPLVGYPRDAYLKNTLENEADAQISEFVARQELRENGTDVPLDGREQYYNERYLHWKEAWEDAPGVSPEAAEALAQTSAREDLAVAIGSMTSSKPGNPTYEEQYGGDWDAANPDGE</sequence>
<evidence type="ECO:0000256" key="2">
    <source>
        <dbReference type="SAM" id="Phobius"/>
    </source>
</evidence>
<evidence type="ECO:0000313" key="5">
    <source>
        <dbReference type="Proteomes" id="UP000240542"/>
    </source>
</evidence>
<feature type="region of interest" description="Disordered" evidence="1">
    <location>
        <begin position="459"/>
        <end position="487"/>
    </location>
</feature>
<feature type="region of interest" description="Disordered" evidence="1">
    <location>
        <begin position="230"/>
        <end position="286"/>
    </location>
</feature>
<keyword evidence="2" id="KW-0812">Transmembrane</keyword>